<accession>A0AA88LPB1</accession>
<evidence type="ECO:0000313" key="3">
    <source>
        <dbReference type="Proteomes" id="UP001187315"/>
    </source>
</evidence>
<sequence>MGNDFLHGLGVGVQEGREETEEESVHSSKLILSRAPDFTVSVCDLILFPHYTQHMLLIPLSPRPPECDGPRAQSEGSTVTDQRQNSSSDCF</sequence>
<feature type="region of interest" description="Disordered" evidence="1">
    <location>
        <begin position="1"/>
        <end position="24"/>
    </location>
</feature>
<proteinExistence type="predicted"/>
<comment type="caution">
    <text evidence="2">The sequence shown here is derived from an EMBL/GenBank/DDBJ whole genome shotgun (WGS) entry which is preliminary data.</text>
</comment>
<keyword evidence="3" id="KW-1185">Reference proteome</keyword>
<dbReference type="EMBL" id="JAVHJS010000024">
    <property type="protein sequence ID" value="KAK2817731.1"/>
    <property type="molecule type" value="Genomic_DNA"/>
</dbReference>
<dbReference type="Proteomes" id="UP001187315">
    <property type="component" value="Unassembled WGS sequence"/>
</dbReference>
<organism evidence="2 3">
    <name type="scientific">Tachysurus vachellii</name>
    <name type="common">Darkbarbel catfish</name>
    <name type="synonym">Pelteobagrus vachellii</name>
    <dbReference type="NCBI Taxonomy" id="175792"/>
    <lineage>
        <taxon>Eukaryota</taxon>
        <taxon>Metazoa</taxon>
        <taxon>Chordata</taxon>
        <taxon>Craniata</taxon>
        <taxon>Vertebrata</taxon>
        <taxon>Euteleostomi</taxon>
        <taxon>Actinopterygii</taxon>
        <taxon>Neopterygii</taxon>
        <taxon>Teleostei</taxon>
        <taxon>Ostariophysi</taxon>
        <taxon>Siluriformes</taxon>
        <taxon>Bagridae</taxon>
        <taxon>Tachysurus</taxon>
    </lineage>
</organism>
<evidence type="ECO:0000313" key="2">
    <source>
        <dbReference type="EMBL" id="KAK2817731.1"/>
    </source>
</evidence>
<feature type="compositionally biased region" description="Polar residues" evidence="1">
    <location>
        <begin position="74"/>
        <end position="91"/>
    </location>
</feature>
<name>A0AA88LPB1_TACVA</name>
<dbReference type="AlphaFoldDB" id="A0AA88LPB1"/>
<reference evidence="2" key="1">
    <citation type="submission" date="2023-08" db="EMBL/GenBank/DDBJ databases">
        <title>Pelteobagrus vachellii genome.</title>
        <authorList>
            <person name="Liu H."/>
        </authorList>
    </citation>
    <scope>NUCLEOTIDE SEQUENCE</scope>
    <source>
        <strain evidence="2">PRFRI_2022a</strain>
        <tissue evidence="2">Muscle</tissue>
    </source>
</reference>
<feature type="region of interest" description="Disordered" evidence="1">
    <location>
        <begin position="61"/>
        <end position="91"/>
    </location>
</feature>
<gene>
    <name evidence="2" type="ORF">Q7C36_021664</name>
</gene>
<evidence type="ECO:0000256" key="1">
    <source>
        <dbReference type="SAM" id="MobiDB-lite"/>
    </source>
</evidence>
<protein>
    <submittedName>
        <fullName evidence="2">Uncharacterized protein</fullName>
    </submittedName>
</protein>